<dbReference type="GO" id="GO:0016491">
    <property type="term" value="F:oxidoreductase activity"/>
    <property type="evidence" value="ECO:0007669"/>
    <property type="project" value="UniProtKB-KW"/>
</dbReference>
<name>A0AAV9WR97_9PEZI</name>
<keyword evidence="5" id="KW-0732">Signal</keyword>
<comment type="caution">
    <text evidence="7">The sequence shown here is derived from an EMBL/GenBank/DDBJ whole genome shotgun (WGS) entry which is preliminary data.</text>
</comment>
<feature type="domain" description="FAD-binding PCMH-type" evidence="6">
    <location>
        <begin position="74"/>
        <end position="267"/>
    </location>
</feature>
<keyword evidence="4" id="KW-0560">Oxidoreductase</keyword>
<accession>A0AAV9WR97</accession>
<dbReference type="Pfam" id="PF01565">
    <property type="entry name" value="FAD_binding_4"/>
    <property type="match status" value="1"/>
</dbReference>
<dbReference type="PROSITE" id="PS51387">
    <property type="entry name" value="FAD_PCMH"/>
    <property type="match status" value="1"/>
</dbReference>
<evidence type="ECO:0000256" key="1">
    <source>
        <dbReference type="ARBA" id="ARBA00005466"/>
    </source>
</evidence>
<dbReference type="EMBL" id="JAVHJL010000001">
    <property type="protein sequence ID" value="KAK6512290.1"/>
    <property type="molecule type" value="Genomic_DNA"/>
</dbReference>
<gene>
    <name evidence="7" type="ORF">TWF481_001180</name>
</gene>
<feature type="chain" id="PRO_5043575367" description="FAD-binding PCMH-type domain-containing protein" evidence="5">
    <location>
        <begin position="24"/>
        <end position="548"/>
    </location>
</feature>
<sequence length="548" mass="59335">MGRLSRSGVSSALLLTLASVATAENCCAKLKASYSSKTFYPNTYTYGATNGGGGLLPILSNALQNDYPYWANQGINEPACVFTAKSTLEVSNAVKILHQYRCEYAIRSGGHNPIPEWSNTNGGVLLSTSDIDDVTYKAAENTVTFGAGCKWKDVYNVLDPLGVGTMGGRDNTVGTGGFLLGGGISYYSNSRGWAADHITAYEVRLYSDSVPALEFIADINPYDQVVYANGTIGTITASSYPDLFTAMKGAGSSFAIVTHFTQKTFQQQTYNAGFVFYPRGSIPNVLKALYNYSVDGAIARPESHIIPAFTSVGPDLVVTDITLGAFCFFYPTSLGLNQEVDVFKPFTKEIPFLASTKRNRNGLNSISGEIATYSTPGKRQSFTDMAIVLDSADTLKEFWNAYQDVTESYRLCIVGYTSSFIFYPLTSTFVSQGTADGKKNSMGLEDTPAGQAGETIMIISINLTWNLKSQDTLAAECVGKAFAKLRQLAEQKGIYHPFQYMNYANGTQDVLAGYGAVSGDRLRQVKLEVDPTNDFGTLVKGRYRVPGV</sequence>
<feature type="signal peptide" evidence="5">
    <location>
        <begin position="1"/>
        <end position="23"/>
    </location>
</feature>
<dbReference type="InterPro" id="IPR006094">
    <property type="entry name" value="Oxid_FAD_bind_N"/>
</dbReference>
<reference evidence="7 8" key="1">
    <citation type="submission" date="2023-08" db="EMBL/GenBank/DDBJ databases">
        <authorList>
            <person name="Palmer J.M."/>
        </authorList>
    </citation>
    <scope>NUCLEOTIDE SEQUENCE [LARGE SCALE GENOMIC DNA]</scope>
    <source>
        <strain evidence="7 8">TWF481</strain>
    </source>
</reference>
<dbReference type="InterPro" id="IPR050416">
    <property type="entry name" value="FAD-linked_Oxidoreductase"/>
</dbReference>
<evidence type="ECO:0000256" key="4">
    <source>
        <dbReference type="ARBA" id="ARBA00023002"/>
    </source>
</evidence>
<dbReference type="InterPro" id="IPR036318">
    <property type="entry name" value="FAD-bd_PCMH-like_sf"/>
</dbReference>
<dbReference type="GO" id="GO:0071949">
    <property type="term" value="F:FAD binding"/>
    <property type="evidence" value="ECO:0007669"/>
    <property type="project" value="InterPro"/>
</dbReference>
<dbReference type="PANTHER" id="PTHR42973">
    <property type="entry name" value="BINDING OXIDOREDUCTASE, PUTATIVE (AFU_ORTHOLOGUE AFUA_1G17690)-RELATED"/>
    <property type="match status" value="1"/>
</dbReference>
<protein>
    <recommendedName>
        <fullName evidence="6">FAD-binding PCMH-type domain-containing protein</fullName>
    </recommendedName>
</protein>
<evidence type="ECO:0000259" key="6">
    <source>
        <dbReference type="PROSITE" id="PS51387"/>
    </source>
</evidence>
<evidence type="ECO:0000313" key="8">
    <source>
        <dbReference type="Proteomes" id="UP001370758"/>
    </source>
</evidence>
<comment type="similarity">
    <text evidence="1">Belongs to the oxygen-dependent FAD-linked oxidoreductase family.</text>
</comment>
<dbReference type="Gene3D" id="3.30.465.10">
    <property type="match status" value="1"/>
</dbReference>
<keyword evidence="3" id="KW-0274">FAD</keyword>
<evidence type="ECO:0000256" key="5">
    <source>
        <dbReference type="SAM" id="SignalP"/>
    </source>
</evidence>
<evidence type="ECO:0000256" key="2">
    <source>
        <dbReference type="ARBA" id="ARBA00022630"/>
    </source>
</evidence>
<evidence type="ECO:0000256" key="3">
    <source>
        <dbReference type="ARBA" id="ARBA00022827"/>
    </source>
</evidence>
<dbReference type="AlphaFoldDB" id="A0AAV9WR97"/>
<dbReference type="InterPro" id="IPR016166">
    <property type="entry name" value="FAD-bd_PCMH"/>
</dbReference>
<dbReference type="Proteomes" id="UP001370758">
    <property type="component" value="Unassembled WGS sequence"/>
</dbReference>
<dbReference type="PANTHER" id="PTHR42973:SF13">
    <property type="entry name" value="FAD-BINDING PCMH-TYPE DOMAIN-CONTAINING PROTEIN"/>
    <property type="match status" value="1"/>
</dbReference>
<dbReference type="SUPFAM" id="SSF56176">
    <property type="entry name" value="FAD-binding/transporter-associated domain-like"/>
    <property type="match status" value="1"/>
</dbReference>
<evidence type="ECO:0000313" key="7">
    <source>
        <dbReference type="EMBL" id="KAK6512290.1"/>
    </source>
</evidence>
<organism evidence="7 8">
    <name type="scientific">Arthrobotrys musiformis</name>
    <dbReference type="NCBI Taxonomy" id="47236"/>
    <lineage>
        <taxon>Eukaryota</taxon>
        <taxon>Fungi</taxon>
        <taxon>Dikarya</taxon>
        <taxon>Ascomycota</taxon>
        <taxon>Pezizomycotina</taxon>
        <taxon>Orbiliomycetes</taxon>
        <taxon>Orbiliales</taxon>
        <taxon>Orbiliaceae</taxon>
        <taxon>Arthrobotrys</taxon>
    </lineage>
</organism>
<proteinExistence type="inferred from homology"/>
<keyword evidence="8" id="KW-1185">Reference proteome</keyword>
<dbReference type="InterPro" id="IPR016169">
    <property type="entry name" value="FAD-bd_PCMH_sub2"/>
</dbReference>
<keyword evidence="2" id="KW-0285">Flavoprotein</keyword>